<protein>
    <recommendedName>
        <fullName evidence="3">Transposase</fullName>
    </recommendedName>
</protein>
<sequence>MKYAANRKPMLILLLRVGRLNNRRCNSAHKLGFLLEGTPFWGCS</sequence>
<dbReference type="Proteomes" id="UP000036185">
    <property type="component" value="Chromosome"/>
</dbReference>
<accession>A0ABN4GRY2</accession>
<reference evidence="1 2" key="1">
    <citation type="journal article" date="2014" name="Int. J. Syst. Evol. Microbiol.">
        <title>Draft Genome Sequence of Corynebacterium ulcerans FRC58, Isolated from the Bronchitic Aspiration of a Patient in France.</title>
        <authorList>
            <person name="Silva Ado S."/>
            <person name="Barauna R.A."/>
            <person name="de Sa P.C."/>
            <person name="das Gracas D.A."/>
            <person name="Carneiro A.R."/>
            <person name="Thouvenin M."/>
            <person name="Azevedo V."/>
            <person name="Badell E."/>
            <person name="Guiso N."/>
            <person name="da Silva A.L."/>
            <person name="Ramos R.T."/>
        </authorList>
    </citation>
    <scope>NUCLEOTIDE SEQUENCE [LARGE SCALE GENOMIC DNA]</scope>
    <source>
        <strain evidence="1 2">FRC58</strain>
    </source>
</reference>
<evidence type="ECO:0000313" key="1">
    <source>
        <dbReference type="EMBL" id="AKN76443.1"/>
    </source>
</evidence>
<gene>
    <name evidence="1" type="ORF">CulFRC58_0589</name>
</gene>
<keyword evidence="2" id="KW-1185">Reference proteome</keyword>
<proteinExistence type="predicted"/>
<evidence type="ECO:0000313" key="2">
    <source>
        <dbReference type="Proteomes" id="UP000036185"/>
    </source>
</evidence>
<name>A0ABN4GRY2_CORUL</name>
<evidence type="ECO:0008006" key="3">
    <source>
        <dbReference type="Google" id="ProtNLM"/>
    </source>
</evidence>
<dbReference type="EMBL" id="CP011913">
    <property type="protein sequence ID" value="AKN76443.1"/>
    <property type="molecule type" value="Genomic_DNA"/>
</dbReference>
<organism evidence="1 2">
    <name type="scientific">Corynebacterium ulcerans FRC58</name>
    <dbReference type="NCBI Taxonomy" id="1408268"/>
    <lineage>
        <taxon>Bacteria</taxon>
        <taxon>Bacillati</taxon>
        <taxon>Actinomycetota</taxon>
        <taxon>Actinomycetes</taxon>
        <taxon>Mycobacteriales</taxon>
        <taxon>Corynebacteriaceae</taxon>
        <taxon>Corynebacterium</taxon>
    </lineage>
</organism>